<proteinExistence type="predicted"/>
<evidence type="ECO:0000313" key="2">
    <source>
        <dbReference type="EMBL" id="CAG6461513.1"/>
    </source>
</evidence>
<dbReference type="AlphaFoldDB" id="A0A8D8AQ63"/>
<name>A0A8D8AQ63_CULPI</name>
<reference evidence="2" key="1">
    <citation type="submission" date="2021-05" db="EMBL/GenBank/DDBJ databases">
        <authorList>
            <person name="Alioto T."/>
            <person name="Alioto T."/>
            <person name="Gomez Garrido J."/>
        </authorList>
    </citation>
    <scope>NUCLEOTIDE SEQUENCE</scope>
</reference>
<protein>
    <submittedName>
        <fullName evidence="2">(northern house mosquito) hypothetical protein</fullName>
    </submittedName>
</protein>
<feature type="region of interest" description="Disordered" evidence="1">
    <location>
        <begin position="71"/>
        <end position="96"/>
    </location>
</feature>
<evidence type="ECO:0000256" key="1">
    <source>
        <dbReference type="SAM" id="MobiDB-lite"/>
    </source>
</evidence>
<accession>A0A8D8AQ63</accession>
<dbReference type="EMBL" id="HBUE01043078">
    <property type="protein sequence ID" value="CAG6461513.1"/>
    <property type="molecule type" value="Transcribed_RNA"/>
</dbReference>
<sequence length="172" mass="18819">MHNGRISTPLPLKRTVETIELVCVCVIHYHHLPKAQSQFPNPPLYTASCVEFPGSTMSHAMNMMLLKRSRGRPRKDGFDDHHHHHHSVGRVGSDGVGIPMSASTPSLASDPSASAFEMNWTSAYDGGNRLTDTNNPFDERYGHNSTVGGGFNLPGESGLFGRVKRGKLVGRE</sequence>
<organism evidence="2">
    <name type="scientific">Culex pipiens</name>
    <name type="common">House mosquito</name>
    <dbReference type="NCBI Taxonomy" id="7175"/>
    <lineage>
        <taxon>Eukaryota</taxon>
        <taxon>Metazoa</taxon>
        <taxon>Ecdysozoa</taxon>
        <taxon>Arthropoda</taxon>
        <taxon>Hexapoda</taxon>
        <taxon>Insecta</taxon>
        <taxon>Pterygota</taxon>
        <taxon>Neoptera</taxon>
        <taxon>Endopterygota</taxon>
        <taxon>Diptera</taxon>
        <taxon>Nematocera</taxon>
        <taxon>Culicoidea</taxon>
        <taxon>Culicidae</taxon>
        <taxon>Culicinae</taxon>
        <taxon>Culicini</taxon>
        <taxon>Culex</taxon>
        <taxon>Culex</taxon>
    </lineage>
</organism>